<name>A0ABT9UYQ9_9BACL</name>
<gene>
    <name evidence="1" type="ORF">J2S07_000130</name>
</gene>
<dbReference type="Proteomes" id="UP001231362">
    <property type="component" value="Unassembled WGS sequence"/>
</dbReference>
<keyword evidence="2" id="KW-1185">Reference proteome</keyword>
<evidence type="ECO:0000313" key="1">
    <source>
        <dbReference type="EMBL" id="MDQ0153832.1"/>
    </source>
</evidence>
<protein>
    <submittedName>
        <fullName evidence="1">Spore germination protein PE</fullName>
    </submittedName>
</protein>
<reference evidence="1 2" key="1">
    <citation type="submission" date="2023-07" db="EMBL/GenBank/DDBJ databases">
        <title>Genomic Encyclopedia of Type Strains, Phase IV (KMG-IV): sequencing the most valuable type-strain genomes for metagenomic binning, comparative biology and taxonomic classification.</title>
        <authorList>
            <person name="Goeker M."/>
        </authorList>
    </citation>
    <scope>NUCLEOTIDE SEQUENCE [LARGE SCALE GENOMIC DNA]</scope>
    <source>
        <strain evidence="1 2">DSM 23948</strain>
    </source>
</reference>
<sequence length="125" mass="14008">MYQKRTSIVNSLSVNVITIVSTLEIGDSAHIHGTTRALAVQREKELFFGNEGNFLGYGLFNKPILLEAVTEPLTYEREVLSPFIKVNNITINAISTSSVAHIGNTKSVNMEARIKHIRQLEPRER</sequence>
<evidence type="ECO:0000313" key="2">
    <source>
        <dbReference type="Proteomes" id="UP001231362"/>
    </source>
</evidence>
<comment type="caution">
    <text evidence="1">The sequence shown here is derived from an EMBL/GenBank/DDBJ whole genome shotgun (WGS) entry which is preliminary data.</text>
</comment>
<dbReference type="InterPro" id="IPR024496">
    <property type="entry name" value="Spore_germ_GerPE"/>
</dbReference>
<organism evidence="1 2">
    <name type="scientific">Anoxybacillus andreesenii</name>
    <dbReference type="NCBI Taxonomy" id="1325932"/>
    <lineage>
        <taxon>Bacteria</taxon>
        <taxon>Bacillati</taxon>
        <taxon>Bacillota</taxon>
        <taxon>Bacilli</taxon>
        <taxon>Bacillales</taxon>
        <taxon>Anoxybacillaceae</taxon>
        <taxon>Anoxybacillus</taxon>
    </lineage>
</organism>
<proteinExistence type="predicted"/>
<dbReference type="EMBL" id="JAUSTU010000001">
    <property type="protein sequence ID" value="MDQ0153832.1"/>
    <property type="molecule type" value="Genomic_DNA"/>
</dbReference>
<dbReference type="Pfam" id="PF10970">
    <property type="entry name" value="GerPE"/>
    <property type="match status" value="1"/>
</dbReference>
<dbReference type="RefSeq" id="WP_307148458.1">
    <property type="nucleotide sequence ID" value="NZ_JAUSTU010000001.1"/>
</dbReference>
<accession>A0ABT9UYQ9</accession>